<evidence type="ECO:0008006" key="12">
    <source>
        <dbReference type="Google" id="ProtNLM"/>
    </source>
</evidence>
<dbReference type="GO" id="GO:0045087">
    <property type="term" value="P:innate immune response"/>
    <property type="evidence" value="ECO:0007669"/>
    <property type="project" value="UniProtKB-KW"/>
</dbReference>
<keyword evidence="3 6" id="KW-0863">Zinc-finger</keyword>
<dbReference type="CDD" id="cd16040">
    <property type="entry name" value="SPRY_PRY_SNTX"/>
    <property type="match status" value="1"/>
</dbReference>
<dbReference type="PROSITE" id="PS50188">
    <property type="entry name" value="B302_SPRY"/>
    <property type="match status" value="1"/>
</dbReference>
<gene>
    <name evidence="10" type="primary">LOC112842792</name>
</gene>
<dbReference type="Gene3D" id="3.30.160.60">
    <property type="entry name" value="Classic Zinc Finger"/>
    <property type="match status" value="1"/>
</dbReference>
<evidence type="ECO:0000256" key="4">
    <source>
        <dbReference type="ARBA" id="ARBA00022833"/>
    </source>
</evidence>
<dbReference type="InterPro" id="IPR001870">
    <property type="entry name" value="B30.2/SPRY"/>
</dbReference>
<dbReference type="PRINTS" id="PR01407">
    <property type="entry name" value="BUTYPHLNCDUF"/>
</dbReference>
<dbReference type="OMA" id="CEDSAFI"/>
<dbReference type="InterPro" id="IPR043136">
    <property type="entry name" value="B30.2/SPRY_sf"/>
</dbReference>
<dbReference type="GeneTree" id="ENSGT01150000286950"/>
<evidence type="ECO:0000256" key="1">
    <source>
        <dbReference type="ARBA" id="ARBA00022588"/>
    </source>
</evidence>
<evidence type="ECO:0000256" key="7">
    <source>
        <dbReference type="SAM" id="Coils"/>
    </source>
</evidence>
<evidence type="ECO:0000313" key="10">
    <source>
        <dbReference type="Ensembl" id="ENSONIP00000017679.2"/>
    </source>
</evidence>
<dbReference type="Proteomes" id="UP000005207">
    <property type="component" value="Linkage group LG18"/>
</dbReference>
<dbReference type="InterPro" id="IPR003877">
    <property type="entry name" value="SPRY_dom"/>
</dbReference>
<dbReference type="SMART" id="SM00336">
    <property type="entry name" value="BBOX"/>
    <property type="match status" value="1"/>
</dbReference>
<dbReference type="InterPro" id="IPR003879">
    <property type="entry name" value="Butyrophylin_SPRY"/>
</dbReference>
<proteinExistence type="predicted"/>
<dbReference type="Ensembl" id="ENSONIT00000017694.2">
    <property type="protein sequence ID" value="ENSONIP00000017679.2"/>
    <property type="gene ID" value="ENSONIG00000014065.2"/>
</dbReference>
<organism evidence="10 11">
    <name type="scientific">Oreochromis niloticus</name>
    <name type="common">Nile tilapia</name>
    <name type="synonym">Tilapia nilotica</name>
    <dbReference type="NCBI Taxonomy" id="8128"/>
    <lineage>
        <taxon>Eukaryota</taxon>
        <taxon>Metazoa</taxon>
        <taxon>Chordata</taxon>
        <taxon>Craniata</taxon>
        <taxon>Vertebrata</taxon>
        <taxon>Euteleostomi</taxon>
        <taxon>Actinopterygii</taxon>
        <taxon>Neopterygii</taxon>
        <taxon>Teleostei</taxon>
        <taxon>Neoteleostei</taxon>
        <taxon>Acanthomorphata</taxon>
        <taxon>Ovalentaria</taxon>
        <taxon>Cichlomorphae</taxon>
        <taxon>Cichliformes</taxon>
        <taxon>Cichlidae</taxon>
        <taxon>African cichlids</taxon>
        <taxon>Pseudocrenilabrinae</taxon>
        <taxon>Oreochromini</taxon>
        <taxon>Oreochromis</taxon>
    </lineage>
</organism>
<dbReference type="InterPro" id="IPR051051">
    <property type="entry name" value="E3_ubiq-ligase_TRIM/RNF"/>
</dbReference>
<feature type="domain" description="B box-type" evidence="8">
    <location>
        <begin position="147"/>
        <end position="187"/>
    </location>
</feature>
<dbReference type="PANTHER" id="PTHR25465">
    <property type="entry name" value="B-BOX DOMAIN CONTAINING"/>
    <property type="match status" value="1"/>
</dbReference>
<dbReference type="InterPro" id="IPR006574">
    <property type="entry name" value="PRY"/>
</dbReference>
<dbReference type="InterPro" id="IPR058030">
    <property type="entry name" value="TRIM8/14/16/25/29/45/65_CC"/>
</dbReference>
<name>I3K984_ORENI</name>
<keyword evidence="1" id="KW-0399">Innate immunity</keyword>
<reference evidence="10" key="3">
    <citation type="submission" date="2025-09" db="UniProtKB">
        <authorList>
            <consortium name="Ensembl"/>
        </authorList>
    </citation>
    <scope>IDENTIFICATION</scope>
</reference>
<dbReference type="CDD" id="cd19769">
    <property type="entry name" value="Bbox2_TRIM16-like"/>
    <property type="match status" value="1"/>
</dbReference>
<dbReference type="Gene3D" id="3.30.40.10">
    <property type="entry name" value="Zinc/RING finger domain, C3HC4 (zinc finger)"/>
    <property type="match status" value="1"/>
</dbReference>
<keyword evidence="2" id="KW-0479">Metal-binding</keyword>
<dbReference type="GO" id="GO:0005737">
    <property type="term" value="C:cytoplasm"/>
    <property type="evidence" value="ECO:0007669"/>
    <property type="project" value="UniProtKB-ARBA"/>
</dbReference>
<dbReference type="SMART" id="SM00589">
    <property type="entry name" value="PRY"/>
    <property type="match status" value="1"/>
</dbReference>
<dbReference type="Pfam" id="PF13445">
    <property type="entry name" value="zf-RING_UBOX"/>
    <property type="match status" value="1"/>
</dbReference>
<dbReference type="SUPFAM" id="SSF49899">
    <property type="entry name" value="Concanavalin A-like lectins/glucanases"/>
    <property type="match status" value="1"/>
</dbReference>
<dbReference type="AlphaFoldDB" id="I3K984"/>
<dbReference type="Pfam" id="PF13765">
    <property type="entry name" value="PRY"/>
    <property type="match status" value="1"/>
</dbReference>
<dbReference type="SUPFAM" id="SSF57845">
    <property type="entry name" value="B-box zinc-binding domain"/>
    <property type="match status" value="1"/>
</dbReference>
<reference evidence="10" key="2">
    <citation type="submission" date="2025-08" db="UniProtKB">
        <authorList>
            <consortium name="Ensembl"/>
        </authorList>
    </citation>
    <scope>IDENTIFICATION</scope>
</reference>
<dbReference type="Pfam" id="PF25600">
    <property type="entry name" value="TRIM_CC"/>
    <property type="match status" value="1"/>
</dbReference>
<sequence>MSAECVSTVDELANSWLSLRIKMPQLDREKLCCSICLDLLKDPVTLPCGHSYCGRKTFIPRPVLGKNTMLAELVEELKKTELQAAPPVHHNYAGPGDVPCDFCTGRKQRATKSCLQCLASYCDDHLQPHYDSQAFQSHKLVEASANLQEKICSLHNKVKKVFCRSDKQCICYLCSISEHKGHDVMSLAAERAERQTELDPCRQNIQRRIQDLEQDLMVLQKQVGVIRSSADEAARNSQTVFSQLAQLIARRSSEVQQQIRIQQETETCRVKELEEKVQNEIAELKKKDWELKQLSYTEDHHHFLLTFYLLSALGKSTHTSVNVPPSSFEEVTAAVSQLKDKLQDLLSQGWTQGEAPLRPAELEGSGTQPHMVPPPPPSFITKEEVKSAAFQQQLRVVPPPPAPPSFPKSFLKQPQQHLVSPTSSVPPAEPTALAPPHPALVTPPLPFAPPAEPKTRNEFLQYMCPITLDPNTVSKWLSLSEGNRKVTYMKKEQSYPDHPERFSDSLQVLSKEALSGWCYWEVKWSKFVAIAVAYKSISRTGSESGFGFNDKSWALWCHNNEFRYDSTTTFLQVSQSSKIGVYMDQSAGILSFHSVSDSMTLLQKVETTFTEPLHVGLWVCSGSAKLVQLL</sequence>
<dbReference type="InterPro" id="IPR013320">
    <property type="entry name" value="ConA-like_dom_sf"/>
</dbReference>
<accession>I3K984</accession>
<dbReference type="Gene3D" id="4.10.830.40">
    <property type="match status" value="1"/>
</dbReference>
<dbReference type="Pfam" id="PF00643">
    <property type="entry name" value="zf-B_box"/>
    <property type="match status" value="1"/>
</dbReference>
<evidence type="ECO:0000256" key="2">
    <source>
        <dbReference type="ARBA" id="ARBA00022723"/>
    </source>
</evidence>
<evidence type="ECO:0000256" key="3">
    <source>
        <dbReference type="ARBA" id="ARBA00022771"/>
    </source>
</evidence>
<keyword evidence="11" id="KW-1185">Reference proteome</keyword>
<feature type="domain" description="B30.2/SPRY" evidence="9">
    <location>
        <begin position="446"/>
        <end position="630"/>
    </location>
</feature>
<dbReference type="InterPro" id="IPR000315">
    <property type="entry name" value="Znf_B-box"/>
</dbReference>
<reference evidence="11" key="1">
    <citation type="submission" date="2012-01" db="EMBL/GenBank/DDBJ databases">
        <title>The Genome Sequence of Oreochromis niloticus (Nile Tilapia).</title>
        <authorList>
            <consortium name="Broad Institute Genome Assembly Team"/>
            <consortium name="Broad Institute Sequencing Platform"/>
            <person name="Di Palma F."/>
            <person name="Johnson J."/>
            <person name="Lander E.S."/>
            <person name="Lindblad-Toh K."/>
        </authorList>
    </citation>
    <scope>NUCLEOTIDE SEQUENCE [LARGE SCALE GENOMIC DNA]</scope>
</reference>
<keyword evidence="4" id="KW-0862">Zinc</keyword>
<evidence type="ECO:0000259" key="8">
    <source>
        <dbReference type="PROSITE" id="PS50119"/>
    </source>
</evidence>
<dbReference type="SUPFAM" id="SSF57850">
    <property type="entry name" value="RING/U-box"/>
    <property type="match status" value="1"/>
</dbReference>
<protein>
    <recommendedName>
        <fullName evidence="12">B30.2/SPRY domain-containing protein</fullName>
    </recommendedName>
</protein>
<dbReference type="PANTHER" id="PTHR25465:SF5">
    <property type="entry name" value="E3 UBIQUITIN_ISG15 LIGASE TRIM25-RELATED"/>
    <property type="match status" value="1"/>
</dbReference>
<evidence type="ECO:0000256" key="6">
    <source>
        <dbReference type="PROSITE-ProRule" id="PRU00024"/>
    </source>
</evidence>
<dbReference type="InterPro" id="IPR013083">
    <property type="entry name" value="Znf_RING/FYVE/PHD"/>
</dbReference>
<dbReference type="PROSITE" id="PS50119">
    <property type="entry name" value="ZF_BBOX"/>
    <property type="match status" value="1"/>
</dbReference>
<dbReference type="InParanoid" id="I3K984"/>
<dbReference type="SMART" id="SM00449">
    <property type="entry name" value="SPRY"/>
    <property type="match status" value="1"/>
</dbReference>
<evidence type="ECO:0000256" key="5">
    <source>
        <dbReference type="ARBA" id="ARBA00022859"/>
    </source>
</evidence>
<dbReference type="GO" id="GO:0008270">
    <property type="term" value="F:zinc ion binding"/>
    <property type="evidence" value="ECO:0007669"/>
    <property type="project" value="UniProtKB-KW"/>
</dbReference>
<evidence type="ECO:0000313" key="11">
    <source>
        <dbReference type="Proteomes" id="UP000005207"/>
    </source>
</evidence>
<dbReference type="HOGENOM" id="CLU_013137_0_2_1"/>
<evidence type="ECO:0000259" key="9">
    <source>
        <dbReference type="PROSITE" id="PS50188"/>
    </source>
</evidence>
<keyword evidence="5" id="KW-0391">Immunity</keyword>
<dbReference type="Gene3D" id="2.60.120.920">
    <property type="match status" value="1"/>
</dbReference>
<feature type="coiled-coil region" evidence="7">
    <location>
        <begin position="263"/>
        <end position="290"/>
    </location>
</feature>
<dbReference type="InterPro" id="IPR027370">
    <property type="entry name" value="Znf-RING_euk"/>
</dbReference>
<keyword evidence="7" id="KW-0175">Coiled coil</keyword>